<dbReference type="GO" id="GO:0071897">
    <property type="term" value="P:DNA biosynthetic process"/>
    <property type="evidence" value="ECO:0007669"/>
    <property type="project" value="UniProtKB-ARBA"/>
</dbReference>
<dbReference type="EMBL" id="NCKV01044090">
    <property type="protein sequence ID" value="RWS18194.1"/>
    <property type="molecule type" value="Genomic_DNA"/>
</dbReference>
<feature type="non-terminal residue" evidence="1">
    <location>
        <position position="197"/>
    </location>
</feature>
<dbReference type="InterPro" id="IPR043128">
    <property type="entry name" value="Rev_trsase/Diguanyl_cyclase"/>
</dbReference>
<protein>
    <submittedName>
        <fullName evidence="1">Uncharacterized protein</fullName>
    </submittedName>
</protein>
<sequence>QKSKLRLTNPEEKVKVLHTGTVVAQCEEVLDKDAKYFDKKSLDSMEKIPFGEGEITVSSSLTDEQREQLLAVLNKHKDRFAFDKYKLGKCNVTELSIDLTDDIPVRQAPYRYSPKQREQIQKEIEEMILMGVVEESTSDYSSPVVLVKKHDGGTRMCVDLRKLNKKIKSDNYPMTNAKDCLHALSGSKWFAILDLNS</sequence>
<dbReference type="Proteomes" id="UP000288716">
    <property type="component" value="Unassembled WGS sequence"/>
</dbReference>
<dbReference type="Gene3D" id="3.30.70.270">
    <property type="match status" value="1"/>
</dbReference>
<reference evidence="1 2" key="1">
    <citation type="journal article" date="2018" name="Gigascience">
        <title>Genomes of trombidid mites reveal novel predicted allergens and laterally-transferred genes associated with secondary metabolism.</title>
        <authorList>
            <person name="Dong X."/>
            <person name="Chaisiri K."/>
            <person name="Xia D."/>
            <person name="Armstrong S.D."/>
            <person name="Fang Y."/>
            <person name="Donnelly M.J."/>
            <person name="Kadowaki T."/>
            <person name="McGarry J.W."/>
            <person name="Darby A.C."/>
            <person name="Makepeace B.L."/>
        </authorList>
    </citation>
    <scope>NUCLEOTIDE SEQUENCE [LARGE SCALE GENOMIC DNA]</scope>
    <source>
        <strain evidence="1">UoL-UT</strain>
    </source>
</reference>
<dbReference type="PANTHER" id="PTHR37984">
    <property type="entry name" value="PROTEIN CBG26694"/>
    <property type="match status" value="1"/>
</dbReference>
<dbReference type="InterPro" id="IPR043502">
    <property type="entry name" value="DNA/RNA_pol_sf"/>
</dbReference>
<evidence type="ECO:0000313" key="2">
    <source>
        <dbReference type="Proteomes" id="UP000288716"/>
    </source>
</evidence>
<feature type="non-terminal residue" evidence="1">
    <location>
        <position position="1"/>
    </location>
</feature>
<keyword evidence="2" id="KW-1185">Reference proteome</keyword>
<gene>
    <name evidence="1" type="ORF">B4U80_08958</name>
</gene>
<dbReference type="VEuPathDB" id="VectorBase:LDEU013846"/>
<proteinExistence type="predicted"/>
<dbReference type="Gene3D" id="3.10.10.10">
    <property type="entry name" value="HIV Type 1 Reverse Transcriptase, subunit A, domain 1"/>
    <property type="match status" value="1"/>
</dbReference>
<accession>A0A443RSD2</accession>
<organism evidence="1 2">
    <name type="scientific">Leptotrombidium deliense</name>
    <dbReference type="NCBI Taxonomy" id="299467"/>
    <lineage>
        <taxon>Eukaryota</taxon>
        <taxon>Metazoa</taxon>
        <taxon>Ecdysozoa</taxon>
        <taxon>Arthropoda</taxon>
        <taxon>Chelicerata</taxon>
        <taxon>Arachnida</taxon>
        <taxon>Acari</taxon>
        <taxon>Acariformes</taxon>
        <taxon>Trombidiformes</taxon>
        <taxon>Prostigmata</taxon>
        <taxon>Anystina</taxon>
        <taxon>Parasitengona</taxon>
        <taxon>Trombiculoidea</taxon>
        <taxon>Trombiculidae</taxon>
        <taxon>Leptotrombidium</taxon>
    </lineage>
</organism>
<dbReference type="STRING" id="299467.A0A443RSD2"/>
<dbReference type="SUPFAM" id="SSF56672">
    <property type="entry name" value="DNA/RNA polymerases"/>
    <property type="match status" value="1"/>
</dbReference>
<comment type="caution">
    <text evidence="1">The sequence shown here is derived from an EMBL/GenBank/DDBJ whole genome shotgun (WGS) entry which is preliminary data.</text>
</comment>
<dbReference type="OrthoDB" id="6435366at2759"/>
<dbReference type="PANTHER" id="PTHR37984:SF5">
    <property type="entry name" value="PROTEIN NYNRIN-LIKE"/>
    <property type="match status" value="1"/>
</dbReference>
<name>A0A443RSD2_9ACAR</name>
<dbReference type="InterPro" id="IPR050951">
    <property type="entry name" value="Retrovirus_Pol_polyprotein"/>
</dbReference>
<dbReference type="AlphaFoldDB" id="A0A443RSD2"/>
<evidence type="ECO:0000313" key="1">
    <source>
        <dbReference type="EMBL" id="RWS18194.1"/>
    </source>
</evidence>